<evidence type="ECO:0000313" key="3">
    <source>
        <dbReference type="Proteomes" id="UP000196255"/>
    </source>
</evidence>
<evidence type="ECO:0000313" key="2">
    <source>
        <dbReference type="EMBL" id="OUN16264.1"/>
    </source>
</evidence>
<name>A0AB36MGF6_9LACO</name>
<feature type="coiled-coil region" evidence="1">
    <location>
        <begin position="94"/>
        <end position="142"/>
    </location>
</feature>
<dbReference type="RefSeq" id="WP_003710969.1">
    <property type="nucleotide sequence ID" value="NZ_CP137610.1"/>
</dbReference>
<evidence type="ECO:0000256" key="1">
    <source>
        <dbReference type="SAM" id="Coils"/>
    </source>
</evidence>
<dbReference type="EMBL" id="NFHF01000041">
    <property type="protein sequence ID" value="OUN16264.1"/>
    <property type="molecule type" value="Genomic_DNA"/>
</dbReference>
<keyword evidence="1" id="KW-0175">Coiled coil</keyword>
<proteinExistence type="predicted"/>
<dbReference type="AlphaFoldDB" id="A0AB36MGF6"/>
<reference evidence="3" key="1">
    <citation type="submission" date="2017-04" db="EMBL/GenBank/DDBJ databases">
        <title>Function of individual gut microbiota members based on whole genome sequencing of pure cultures obtained from chicken caecum.</title>
        <authorList>
            <person name="Medvecky M."/>
            <person name="Cejkova D."/>
            <person name="Polansky O."/>
            <person name="Karasova D."/>
            <person name="Kubasova T."/>
            <person name="Cizek A."/>
            <person name="Rychlik I."/>
        </authorList>
    </citation>
    <scope>NUCLEOTIDE SEQUENCE [LARGE SCALE GENOMIC DNA]</scope>
    <source>
        <strain evidence="3">An84</strain>
    </source>
</reference>
<dbReference type="Proteomes" id="UP000196255">
    <property type="component" value="Unassembled WGS sequence"/>
</dbReference>
<accession>A0AB36MGF6</accession>
<gene>
    <name evidence="2" type="ORF">B5G36_10195</name>
</gene>
<evidence type="ECO:0008006" key="4">
    <source>
        <dbReference type="Google" id="ProtNLM"/>
    </source>
</evidence>
<comment type="caution">
    <text evidence="2">The sequence shown here is derived from an EMBL/GenBank/DDBJ whole genome shotgun (WGS) entry which is preliminary data.</text>
</comment>
<organism evidence="2 3">
    <name type="scientific">Ligilactobacillus salivarius</name>
    <dbReference type="NCBI Taxonomy" id="1624"/>
    <lineage>
        <taxon>Bacteria</taxon>
        <taxon>Bacillati</taxon>
        <taxon>Bacillota</taxon>
        <taxon>Bacilli</taxon>
        <taxon>Lactobacillales</taxon>
        <taxon>Lactobacillaceae</taxon>
        <taxon>Ligilactobacillus</taxon>
    </lineage>
</organism>
<feature type="coiled-coil region" evidence="1">
    <location>
        <begin position="9"/>
        <end position="43"/>
    </location>
</feature>
<protein>
    <recommendedName>
        <fullName evidence="4">Mobilization protein</fullName>
    </recommendedName>
</protein>
<sequence length="178" mass="21172">MSNDLKHEEDNLFKQEMKLKQKLKALQEKKKRLSAKKRKERTKRLIEKGAIVEKLQGIDAENIKPENTQEWLINNLTDLTDHFTGELPAEFFEYNILQKELDDLKQKVNSLNNENQKLKYELEEKQKKYNNLVNKHNEINKKFTYFSKIAGTLSVKDKDQTALEVIKDSWNRHNKNNN</sequence>